<evidence type="ECO:0000256" key="1">
    <source>
        <dbReference type="SAM" id="MobiDB-lite"/>
    </source>
</evidence>
<feature type="compositionally biased region" description="Basic and acidic residues" evidence="1">
    <location>
        <begin position="90"/>
        <end position="104"/>
    </location>
</feature>
<accession>A0AAD2CKH2</accession>
<reference evidence="2" key="1">
    <citation type="submission" date="2023-08" db="EMBL/GenBank/DDBJ databases">
        <authorList>
            <person name="Audoor S."/>
            <person name="Bilcke G."/>
        </authorList>
    </citation>
    <scope>NUCLEOTIDE SEQUENCE</scope>
</reference>
<sequence length="254" mass="28332">MIASVDGSTQRMAPKSLEELSRHLRRERIKLERNLSDGTDEGQQLSQEVAIQMQRRAIGDTIMEDMFACARVLKNNNKSLEESAVTSTRNHSDKEKEGSTRKNETNNGNHTTHLQLPPSASSDTNHEQSRYSESVSPCISDGANSPSKISQDQKPHNKSTSMIPSASRKLGLALARQPKQRYGKLKSMQMQSRVSANDHWLIRQSPKISGSFPDDEVSVYPDTMSVMSNDTVVRSNILAVEEVVNEEGRTCYVI</sequence>
<feature type="compositionally biased region" description="Polar residues" evidence="1">
    <location>
        <begin position="1"/>
        <end position="11"/>
    </location>
</feature>
<evidence type="ECO:0000313" key="3">
    <source>
        <dbReference type="Proteomes" id="UP001295423"/>
    </source>
</evidence>
<protein>
    <submittedName>
        <fullName evidence="2">Uncharacterized protein</fullName>
    </submittedName>
</protein>
<proteinExistence type="predicted"/>
<feature type="compositionally biased region" description="Polar residues" evidence="1">
    <location>
        <begin position="80"/>
        <end position="89"/>
    </location>
</feature>
<evidence type="ECO:0000313" key="2">
    <source>
        <dbReference type="EMBL" id="CAJ1935297.1"/>
    </source>
</evidence>
<feature type="compositionally biased region" description="Polar residues" evidence="1">
    <location>
        <begin position="131"/>
        <end position="164"/>
    </location>
</feature>
<feature type="region of interest" description="Disordered" evidence="1">
    <location>
        <begin position="1"/>
        <end position="20"/>
    </location>
</feature>
<feature type="compositionally biased region" description="Polar residues" evidence="1">
    <location>
        <begin position="105"/>
        <end position="123"/>
    </location>
</feature>
<dbReference type="EMBL" id="CAKOGP040000446">
    <property type="protein sequence ID" value="CAJ1935297.1"/>
    <property type="molecule type" value="Genomic_DNA"/>
</dbReference>
<dbReference type="AlphaFoldDB" id="A0AAD2CKH2"/>
<name>A0AAD2CKH2_9STRA</name>
<organism evidence="2 3">
    <name type="scientific">Cylindrotheca closterium</name>
    <dbReference type="NCBI Taxonomy" id="2856"/>
    <lineage>
        <taxon>Eukaryota</taxon>
        <taxon>Sar</taxon>
        <taxon>Stramenopiles</taxon>
        <taxon>Ochrophyta</taxon>
        <taxon>Bacillariophyta</taxon>
        <taxon>Bacillariophyceae</taxon>
        <taxon>Bacillariophycidae</taxon>
        <taxon>Bacillariales</taxon>
        <taxon>Bacillariaceae</taxon>
        <taxon>Cylindrotheca</taxon>
    </lineage>
</organism>
<comment type="caution">
    <text evidence="2">The sequence shown here is derived from an EMBL/GenBank/DDBJ whole genome shotgun (WGS) entry which is preliminary data.</text>
</comment>
<gene>
    <name evidence="2" type="ORF">CYCCA115_LOCUS4632</name>
</gene>
<feature type="region of interest" description="Disordered" evidence="1">
    <location>
        <begin position="80"/>
        <end position="169"/>
    </location>
</feature>
<dbReference type="Proteomes" id="UP001295423">
    <property type="component" value="Unassembled WGS sequence"/>
</dbReference>
<keyword evidence="3" id="KW-1185">Reference proteome</keyword>